<evidence type="ECO:0000313" key="2">
    <source>
        <dbReference type="Proteomes" id="UP000028981"/>
    </source>
</evidence>
<reference evidence="1 2" key="1">
    <citation type="submission" date="2014-08" db="EMBL/GenBank/DDBJ databases">
        <authorList>
            <person name="Hassan Y.I."/>
            <person name="Lepp D."/>
            <person name="Zhou T."/>
        </authorList>
    </citation>
    <scope>NUCLEOTIDE SEQUENCE [LARGE SCALE GENOMIC DNA]</scope>
    <source>
        <strain evidence="1 2">IFO13584</strain>
    </source>
</reference>
<gene>
    <name evidence="1" type="ORF">JP75_07745</name>
</gene>
<protein>
    <submittedName>
        <fullName evidence="1">Uncharacterized protein</fullName>
    </submittedName>
</protein>
<dbReference type="AlphaFoldDB" id="A0A087M3I5"/>
<organism evidence="1 2">
    <name type="scientific">Devosia riboflavina</name>
    <dbReference type="NCBI Taxonomy" id="46914"/>
    <lineage>
        <taxon>Bacteria</taxon>
        <taxon>Pseudomonadati</taxon>
        <taxon>Pseudomonadota</taxon>
        <taxon>Alphaproteobacteria</taxon>
        <taxon>Hyphomicrobiales</taxon>
        <taxon>Devosiaceae</taxon>
        <taxon>Devosia</taxon>
    </lineage>
</organism>
<dbReference type="EMBL" id="JQGC01000006">
    <property type="protein sequence ID" value="KFL31438.1"/>
    <property type="molecule type" value="Genomic_DNA"/>
</dbReference>
<dbReference type="Proteomes" id="UP000028981">
    <property type="component" value="Unassembled WGS sequence"/>
</dbReference>
<name>A0A087M3I5_9HYPH</name>
<keyword evidence="2" id="KW-1185">Reference proteome</keyword>
<evidence type="ECO:0000313" key="1">
    <source>
        <dbReference type="EMBL" id="KFL31438.1"/>
    </source>
</evidence>
<dbReference type="STRING" id="46914.JP75_07745"/>
<proteinExistence type="predicted"/>
<dbReference type="RefSeq" id="WP_035081176.1">
    <property type="nucleotide sequence ID" value="NZ_JQGC01000006.1"/>
</dbReference>
<comment type="caution">
    <text evidence="1">The sequence shown here is derived from an EMBL/GenBank/DDBJ whole genome shotgun (WGS) entry which is preliminary data.</text>
</comment>
<accession>A0A087M3I5</accession>
<sequence>MAETDGEDHPFRHLTDAEAGAVLAGLALLAEASSLSGPVAALATSNGAHPALTSAQVRDLADRLSCDPFDNEGVL</sequence>